<keyword evidence="1" id="KW-0040">ANK repeat</keyword>
<dbReference type="PROSITE" id="PS50297">
    <property type="entry name" value="ANK_REP_REGION"/>
    <property type="match status" value="1"/>
</dbReference>
<dbReference type="EMBL" id="KV878138">
    <property type="protein sequence ID" value="OJJ07870.1"/>
    <property type="molecule type" value="Genomic_DNA"/>
</dbReference>
<dbReference type="InterPro" id="IPR036770">
    <property type="entry name" value="Ankyrin_rpt-contain_sf"/>
</dbReference>
<dbReference type="OrthoDB" id="1577640at2759"/>
<feature type="repeat" description="ANK" evidence="1">
    <location>
        <begin position="126"/>
        <end position="158"/>
    </location>
</feature>
<proteinExistence type="predicted"/>
<dbReference type="AlphaFoldDB" id="A0A1L9Q279"/>
<dbReference type="SUPFAM" id="SSF48403">
    <property type="entry name" value="Ankyrin repeat"/>
    <property type="match status" value="1"/>
</dbReference>
<protein>
    <submittedName>
        <fullName evidence="2">Uncharacterized protein</fullName>
    </submittedName>
</protein>
<dbReference type="PROSITE" id="PS50088">
    <property type="entry name" value="ANK_REPEAT"/>
    <property type="match status" value="1"/>
</dbReference>
<dbReference type="CDD" id="cd00048">
    <property type="entry name" value="DSRM_SF"/>
    <property type="match status" value="1"/>
</dbReference>
<dbReference type="GeneID" id="63729205"/>
<dbReference type="RefSeq" id="XP_040673632.1">
    <property type="nucleotide sequence ID" value="XM_040813694.1"/>
</dbReference>
<dbReference type="Pfam" id="PF12796">
    <property type="entry name" value="Ank_2"/>
    <property type="match status" value="1"/>
</dbReference>
<dbReference type="Gene3D" id="1.25.40.20">
    <property type="entry name" value="Ankyrin repeat-containing domain"/>
    <property type="match status" value="1"/>
</dbReference>
<dbReference type="VEuPathDB" id="FungiDB:ASPVEDRAFT_47063"/>
<dbReference type="SMART" id="SM00248">
    <property type="entry name" value="ANK"/>
    <property type="match status" value="2"/>
</dbReference>
<organism evidence="2 3">
    <name type="scientific">Aspergillus versicolor CBS 583.65</name>
    <dbReference type="NCBI Taxonomy" id="1036611"/>
    <lineage>
        <taxon>Eukaryota</taxon>
        <taxon>Fungi</taxon>
        <taxon>Dikarya</taxon>
        <taxon>Ascomycota</taxon>
        <taxon>Pezizomycotina</taxon>
        <taxon>Eurotiomycetes</taxon>
        <taxon>Eurotiomycetidae</taxon>
        <taxon>Eurotiales</taxon>
        <taxon>Aspergillaceae</taxon>
        <taxon>Aspergillus</taxon>
        <taxon>Aspergillus subgen. Nidulantes</taxon>
    </lineage>
</organism>
<evidence type="ECO:0000313" key="3">
    <source>
        <dbReference type="Proteomes" id="UP000184073"/>
    </source>
</evidence>
<evidence type="ECO:0000313" key="2">
    <source>
        <dbReference type="EMBL" id="OJJ07870.1"/>
    </source>
</evidence>
<keyword evidence="3" id="KW-1185">Reference proteome</keyword>
<reference evidence="3" key="1">
    <citation type="journal article" date="2017" name="Genome Biol.">
        <title>Comparative genomics reveals high biological diversity and specific adaptations in the industrially and medically important fungal genus Aspergillus.</title>
        <authorList>
            <person name="de Vries R.P."/>
            <person name="Riley R."/>
            <person name="Wiebenga A."/>
            <person name="Aguilar-Osorio G."/>
            <person name="Amillis S."/>
            <person name="Uchima C.A."/>
            <person name="Anderluh G."/>
            <person name="Asadollahi M."/>
            <person name="Askin M."/>
            <person name="Barry K."/>
            <person name="Battaglia E."/>
            <person name="Bayram O."/>
            <person name="Benocci T."/>
            <person name="Braus-Stromeyer S.A."/>
            <person name="Caldana C."/>
            <person name="Canovas D."/>
            <person name="Cerqueira G.C."/>
            <person name="Chen F."/>
            <person name="Chen W."/>
            <person name="Choi C."/>
            <person name="Clum A."/>
            <person name="Dos Santos R.A."/>
            <person name="Damasio A.R."/>
            <person name="Diallinas G."/>
            <person name="Emri T."/>
            <person name="Fekete E."/>
            <person name="Flipphi M."/>
            <person name="Freyberg S."/>
            <person name="Gallo A."/>
            <person name="Gournas C."/>
            <person name="Habgood R."/>
            <person name="Hainaut M."/>
            <person name="Harispe M.L."/>
            <person name="Henrissat B."/>
            <person name="Hilden K.S."/>
            <person name="Hope R."/>
            <person name="Hossain A."/>
            <person name="Karabika E."/>
            <person name="Karaffa L."/>
            <person name="Karanyi Z."/>
            <person name="Krasevec N."/>
            <person name="Kuo A."/>
            <person name="Kusch H."/>
            <person name="LaButti K."/>
            <person name="Lagendijk E.L."/>
            <person name="Lapidus A."/>
            <person name="Levasseur A."/>
            <person name="Lindquist E."/>
            <person name="Lipzen A."/>
            <person name="Logrieco A.F."/>
            <person name="MacCabe A."/>
            <person name="Maekelae M.R."/>
            <person name="Malavazi I."/>
            <person name="Melin P."/>
            <person name="Meyer V."/>
            <person name="Mielnichuk N."/>
            <person name="Miskei M."/>
            <person name="Molnar A.P."/>
            <person name="Mule G."/>
            <person name="Ngan C.Y."/>
            <person name="Orejas M."/>
            <person name="Orosz E."/>
            <person name="Ouedraogo J.P."/>
            <person name="Overkamp K.M."/>
            <person name="Park H.-S."/>
            <person name="Perrone G."/>
            <person name="Piumi F."/>
            <person name="Punt P.J."/>
            <person name="Ram A.F."/>
            <person name="Ramon A."/>
            <person name="Rauscher S."/>
            <person name="Record E."/>
            <person name="Riano-Pachon D.M."/>
            <person name="Robert V."/>
            <person name="Roehrig J."/>
            <person name="Ruller R."/>
            <person name="Salamov A."/>
            <person name="Salih N.S."/>
            <person name="Samson R.A."/>
            <person name="Sandor E."/>
            <person name="Sanguinetti M."/>
            <person name="Schuetze T."/>
            <person name="Sepcic K."/>
            <person name="Shelest E."/>
            <person name="Sherlock G."/>
            <person name="Sophianopoulou V."/>
            <person name="Squina F.M."/>
            <person name="Sun H."/>
            <person name="Susca A."/>
            <person name="Todd R.B."/>
            <person name="Tsang A."/>
            <person name="Unkles S.E."/>
            <person name="van de Wiele N."/>
            <person name="van Rossen-Uffink D."/>
            <person name="Oliveira J.V."/>
            <person name="Vesth T.C."/>
            <person name="Visser J."/>
            <person name="Yu J.-H."/>
            <person name="Zhou M."/>
            <person name="Andersen M.R."/>
            <person name="Archer D.B."/>
            <person name="Baker S.E."/>
            <person name="Benoit I."/>
            <person name="Brakhage A.A."/>
            <person name="Braus G.H."/>
            <person name="Fischer R."/>
            <person name="Frisvad J.C."/>
            <person name="Goldman G.H."/>
            <person name="Houbraken J."/>
            <person name="Oakley B."/>
            <person name="Pocsi I."/>
            <person name="Scazzocchio C."/>
            <person name="Seiboth B."/>
            <person name="vanKuyk P.A."/>
            <person name="Wortman J."/>
            <person name="Dyer P.S."/>
            <person name="Grigoriev I.V."/>
        </authorList>
    </citation>
    <scope>NUCLEOTIDE SEQUENCE [LARGE SCALE GENOMIC DNA]</scope>
    <source>
        <strain evidence="3">CBS 583.65</strain>
    </source>
</reference>
<sequence length="817" mass="89827">MASDSAPSQKGPWQRELEAYCRRQGLGEPIYQPVTQEARQTEHGCRVRVGDDVFSSRRWHSALNKENARANAREDTAEEAVLYYKRTIEQKYTNLLCERLEAGDHRGLEQCIHSGANVNGPRYPAEGYSPLLIAIRRRDTTAIRILLAAGADINYGGALRAAIRSGDANIVFTLLINGADVRGDGVLAAAAEWGDPEVLRMLVVLVAGADFANVPAGATITCQWELPQIFADEGSKLDIYRVPTMTKKTKSVVFSTCAKYLETTYGKQSIRLLDGIVCALKDQDGVYVKYGIIVRATSRNVSVIVNPSMRELLDAVVWLCLTFREPPPHGPQISTGELNHGKLSFKPWQPLAEFTMRDTCWAALFDSAVIVLEPSTTPNWGWILDITFENMVQLAAVEYPVWVDNGIVLMGYSTALIPAGNCSEKTMLWHLQVAGHDSQLNISELSVTKGLWWKTREIKDLRSERNLLGWCGNASVSLGTMNATADIKRSDAGKKHTSWQWTGANLQLVAQSGGPAQVGGQLGFAFCRKMMAVHFSASDNYLKCLRNSVSEQIIVYDAAQQRAWLVSLICVLHQMLLSYAKHHGLASGVPQTTSGSNNGGLASLEALKNTATSVIDRASSLELTVRDLIMGFSVNLSKTAVQKPSGRKVYGYEFWDIIEDSTHCELKQQQLERQGLAWAPLLGEIKCLFCSEFGDAIIGNRAASVQSPCNRVPARKDLMAASTCSLNALLERHGASLRVPNPSGILAGTPFQQCSHQGQKDTCWESPNFLQDVRGSNPDSQKTVIRADTYPNGAVVFGRSGNRYADMVQWVNLVIRK</sequence>
<dbReference type="STRING" id="1036611.A0A1L9Q279"/>
<evidence type="ECO:0000256" key="1">
    <source>
        <dbReference type="PROSITE-ProRule" id="PRU00023"/>
    </source>
</evidence>
<dbReference type="InterPro" id="IPR002110">
    <property type="entry name" value="Ankyrin_rpt"/>
</dbReference>
<name>A0A1L9Q279_ASPVE</name>
<dbReference type="Proteomes" id="UP000184073">
    <property type="component" value="Unassembled WGS sequence"/>
</dbReference>
<gene>
    <name evidence="2" type="ORF">ASPVEDRAFT_47063</name>
</gene>
<accession>A0A1L9Q279</accession>